<name>A0A1F5P4F8_9BACT</name>
<evidence type="ECO:0000313" key="2">
    <source>
        <dbReference type="Proteomes" id="UP000176786"/>
    </source>
</evidence>
<reference evidence="1 2" key="1">
    <citation type="journal article" date="2016" name="Nat. Commun.">
        <title>Thousands of microbial genomes shed light on interconnected biogeochemical processes in an aquifer system.</title>
        <authorList>
            <person name="Anantharaman K."/>
            <person name="Brown C.T."/>
            <person name="Hug L.A."/>
            <person name="Sharon I."/>
            <person name="Castelle C.J."/>
            <person name="Probst A.J."/>
            <person name="Thomas B.C."/>
            <person name="Singh A."/>
            <person name="Wilkins M.J."/>
            <person name="Karaoz U."/>
            <person name="Brodie E.L."/>
            <person name="Williams K.H."/>
            <person name="Hubbard S.S."/>
            <person name="Banfield J.F."/>
        </authorList>
    </citation>
    <scope>NUCLEOTIDE SEQUENCE [LARGE SCALE GENOMIC DNA]</scope>
</reference>
<sequence length="139" mass="15613">MSFKACYTLDKNTTLNKNKMNEKQPEKELERVMLWLSEKMRCPLCGFRYNLERIKVIPGGIGKAGAVRVHTDCGECASSLLFALDVRGGEVMLCGIVTDLTYDDAFKFQNRQPLSADDVLNLHRLLADFDGNLNAVLPK</sequence>
<dbReference type="EMBL" id="MFES01000034">
    <property type="protein sequence ID" value="OGE84819.1"/>
    <property type="molecule type" value="Genomic_DNA"/>
</dbReference>
<gene>
    <name evidence="1" type="ORF">A3J48_01235</name>
</gene>
<evidence type="ECO:0000313" key="1">
    <source>
        <dbReference type="EMBL" id="OGE84819.1"/>
    </source>
</evidence>
<dbReference type="Proteomes" id="UP000176786">
    <property type="component" value="Unassembled WGS sequence"/>
</dbReference>
<proteinExistence type="predicted"/>
<organism evidence="1 2">
    <name type="scientific">Candidatus Doudnabacteria bacterium RIFCSPHIGHO2_02_FULL_46_11</name>
    <dbReference type="NCBI Taxonomy" id="1817832"/>
    <lineage>
        <taxon>Bacteria</taxon>
        <taxon>Candidatus Doudnaibacteriota</taxon>
    </lineage>
</organism>
<dbReference type="STRING" id="1817832.A3J48_01235"/>
<dbReference type="AlphaFoldDB" id="A0A1F5P4F8"/>
<accession>A0A1F5P4F8</accession>
<protein>
    <submittedName>
        <fullName evidence="1">Uncharacterized protein</fullName>
    </submittedName>
</protein>
<comment type="caution">
    <text evidence="1">The sequence shown here is derived from an EMBL/GenBank/DDBJ whole genome shotgun (WGS) entry which is preliminary data.</text>
</comment>